<dbReference type="AlphaFoldDB" id="A0A849AVU7"/>
<organism evidence="1 2">
    <name type="scientific">Flexivirga aerilata</name>
    <dbReference type="NCBI Taxonomy" id="1656889"/>
    <lineage>
        <taxon>Bacteria</taxon>
        <taxon>Bacillati</taxon>
        <taxon>Actinomycetota</taxon>
        <taxon>Actinomycetes</taxon>
        <taxon>Micrococcales</taxon>
        <taxon>Dermacoccaceae</taxon>
        <taxon>Flexivirga</taxon>
    </lineage>
</organism>
<keyword evidence="2" id="KW-1185">Reference proteome</keyword>
<sequence length="191" mass="20756">MRLFAWTAFVVAVLALLAWYLSYTAARLDRLHARVEGSVASLDAQLVRRAEVVRELAGAGVLDPASALLLADAAGASLDASDAVDLKEEVREDGIGAARTATESALTQTLRATLTPDVVAQLRDEEDGLPELLDLLRSAGQRVEIARRFHNEAVREVRRLRARPQVRFLGLAGHTLLPTPVEFDDRLPDGV</sequence>
<reference evidence="1 2" key="1">
    <citation type="submission" date="2020-05" db="EMBL/GenBank/DDBJ databases">
        <title>Flexivirga sp. ID2601S isolated from air conditioner.</title>
        <authorList>
            <person name="Kim D.H."/>
        </authorList>
    </citation>
    <scope>NUCLEOTIDE SEQUENCE [LARGE SCALE GENOMIC DNA]</scope>
    <source>
        <strain evidence="1 2">ID2601S</strain>
    </source>
</reference>
<dbReference type="InterPro" id="IPR023353">
    <property type="entry name" value="LemA-like_dom_sf"/>
</dbReference>
<accession>A0A849AVU7</accession>
<dbReference type="EMBL" id="JABENB010000003">
    <property type="protein sequence ID" value="NNG40792.1"/>
    <property type="molecule type" value="Genomic_DNA"/>
</dbReference>
<name>A0A849AVU7_9MICO</name>
<dbReference type="Proteomes" id="UP000557772">
    <property type="component" value="Unassembled WGS sequence"/>
</dbReference>
<evidence type="ECO:0008006" key="3">
    <source>
        <dbReference type="Google" id="ProtNLM"/>
    </source>
</evidence>
<dbReference type="Gene3D" id="1.20.1440.20">
    <property type="entry name" value="LemA-like domain"/>
    <property type="match status" value="1"/>
</dbReference>
<evidence type="ECO:0000313" key="1">
    <source>
        <dbReference type="EMBL" id="NNG40792.1"/>
    </source>
</evidence>
<evidence type="ECO:0000313" key="2">
    <source>
        <dbReference type="Proteomes" id="UP000557772"/>
    </source>
</evidence>
<dbReference type="RefSeq" id="WP_171157558.1">
    <property type="nucleotide sequence ID" value="NZ_JABENB010000003.1"/>
</dbReference>
<comment type="caution">
    <text evidence="1">The sequence shown here is derived from an EMBL/GenBank/DDBJ whole genome shotgun (WGS) entry which is preliminary data.</text>
</comment>
<gene>
    <name evidence="1" type="ORF">HJ588_16135</name>
</gene>
<protein>
    <recommendedName>
        <fullName evidence="3">LemA family protein</fullName>
    </recommendedName>
</protein>
<proteinExistence type="predicted"/>